<dbReference type="AlphaFoldDB" id="A0A371DRH5"/>
<accession>A0A371DRH5</accession>
<evidence type="ECO:0000313" key="2">
    <source>
        <dbReference type="Proteomes" id="UP000256964"/>
    </source>
</evidence>
<protein>
    <submittedName>
        <fullName evidence="1">Uncharacterized protein</fullName>
    </submittedName>
</protein>
<dbReference type="EMBL" id="KZ857383">
    <property type="protein sequence ID" value="RDX55078.1"/>
    <property type="molecule type" value="Genomic_DNA"/>
</dbReference>
<dbReference type="Proteomes" id="UP000256964">
    <property type="component" value="Unassembled WGS sequence"/>
</dbReference>
<proteinExistence type="predicted"/>
<organism evidence="1 2">
    <name type="scientific">Lentinus brumalis</name>
    <dbReference type="NCBI Taxonomy" id="2498619"/>
    <lineage>
        <taxon>Eukaryota</taxon>
        <taxon>Fungi</taxon>
        <taxon>Dikarya</taxon>
        <taxon>Basidiomycota</taxon>
        <taxon>Agaricomycotina</taxon>
        <taxon>Agaricomycetes</taxon>
        <taxon>Polyporales</taxon>
        <taxon>Polyporaceae</taxon>
        <taxon>Lentinus</taxon>
    </lineage>
</organism>
<sequence>MPQHDGPYSFGDLQAATEAIDTLLNSGISDHALHARAREALDVLNLEAAAPCNKPPYLEQFADSWPPSPAFTVKSLFESMLDVTEDLGLKQGFRYTSAAICVFSDAAHPVNEGVERA</sequence>
<name>A0A371DRH5_9APHY</name>
<gene>
    <name evidence="1" type="ORF">OH76DRAFT_1397427</name>
</gene>
<evidence type="ECO:0000313" key="1">
    <source>
        <dbReference type="EMBL" id="RDX55078.1"/>
    </source>
</evidence>
<keyword evidence="2" id="KW-1185">Reference proteome</keyword>
<reference evidence="1 2" key="1">
    <citation type="journal article" date="2018" name="Biotechnol. Biofuels">
        <title>Integrative visual omics of the white-rot fungus Polyporus brumalis exposes the biotechnological potential of its oxidative enzymes for delignifying raw plant biomass.</title>
        <authorList>
            <person name="Miyauchi S."/>
            <person name="Rancon A."/>
            <person name="Drula E."/>
            <person name="Hage H."/>
            <person name="Chaduli D."/>
            <person name="Favel A."/>
            <person name="Grisel S."/>
            <person name="Henrissat B."/>
            <person name="Herpoel-Gimbert I."/>
            <person name="Ruiz-Duenas F.J."/>
            <person name="Chevret D."/>
            <person name="Hainaut M."/>
            <person name="Lin J."/>
            <person name="Wang M."/>
            <person name="Pangilinan J."/>
            <person name="Lipzen A."/>
            <person name="Lesage-Meessen L."/>
            <person name="Navarro D."/>
            <person name="Riley R."/>
            <person name="Grigoriev I.V."/>
            <person name="Zhou S."/>
            <person name="Raouche S."/>
            <person name="Rosso M.N."/>
        </authorList>
    </citation>
    <scope>NUCLEOTIDE SEQUENCE [LARGE SCALE GENOMIC DNA]</scope>
    <source>
        <strain evidence="1 2">BRFM 1820</strain>
    </source>
</reference>